<reference evidence="1" key="1">
    <citation type="submission" date="2023-03" db="EMBL/GenBank/DDBJ databases">
        <title>Massive genome expansion in bonnet fungi (Mycena s.s.) driven by repeated elements and novel gene families across ecological guilds.</title>
        <authorList>
            <consortium name="Lawrence Berkeley National Laboratory"/>
            <person name="Harder C.B."/>
            <person name="Miyauchi S."/>
            <person name="Viragh M."/>
            <person name="Kuo A."/>
            <person name="Thoen E."/>
            <person name="Andreopoulos B."/>
            <person name="Lu D."/>
            <person name="Skrede I."/>
            <person name="Drula E."/>
            <person name="Henrissat B."/>
            <person name="Morin E."/>
            <person name="Kohler A."/>
            <person name="Barry K."/>
            <person name="LaButti K."/>
            <person name="Morin E."/>
            <person name="Salamov A."/>
            <person name="Lipzen A."/>
            <person name="Mereny Z."/>
            <person name="Hegedus B."/>
            <person name="Baldrian P."/>
            <person name="Stursova M."/>
            <person name="Weitz H."/>
            <person name="Taylor A."/>
            <person name="Grigoriev I.V."/>
            <person name="Nagy L.G."/>
            <person name="Martin F."/>
            <person name="Kauserud H."/>
        </authorList>
    </citation>
    <scope>NUCLEOTIDE SEQUENCE</scope>
    <source>
        <strain evidence="1">CBHHK002</strain>
    </source>
</reference>
<organism evidence="1 2">
    <name type="scientific">Mycena albidolilacea</name>
    <dbReference type="NCBI Taxonomy" id="1033008"/>
    <lineage>
        <taxon>Eukaryota</taxon>
        <taxon>Fungi</taxon>
        <taxon>Dikarya</taxon>
        <taxon>Basidiomycota</taxon>
        <taxon>Agaricomycotina</taxon>
        <taxon>Agaricomycetes</taxon>
        <taxon>Agaricomycetidae</taxon>
        <taxon>Agaricales</taxon>
        <taxon>Marasmiineae</taxon>
        <taxon>Mycenaceae</taxon>
        <taxon>Mycena</taxon>
    </lineage>
</organism>
<protein>
    <submittedName>
        <fullName evidence="1">Uncharacterized protein</fullName>
    </submittedName>
</protein>
<comment type="caution">
    <text evidence="1">The sequence shown here is derived from an EMBL/GenBank/DDBJ whole genome shotgun (WGS) entry which is preliminary data.</text>
</comment>
<proteinExistence type="predicted"/>
<accession>A0AAD6ZV99</accession>
<dbReference type="EMBL" id="JARIHO010000025">
    <property type="protein sequence ID" value="KAJ7342330.1"/>
    <property type="molecule type" value="Genomic_DNA"/>
</dbReference>
<evidence type="ECO:0000313" key="1">
    <source>
        <dbReference type="EMBL" id="KAJ7342330.1"/>
    </source>
</evidence>
<gene>
    <name evidence="1" type="ORF">DFH08DRAFT_811424</name>
</gene>
<sequence length="141" mass="16495">MGVRKKRWVHIFEKGAEKDRYNGLEPRISAELKGKRLGTSRCYWPGSYRWGWGWKSERALVWLALNFLVALLEKKMPQTLRADKRAAVIVILNLGLNQLSNWSPTTNVEIKIEEPQMRERQTMLINALCGIFWDHIIEWGS</sequence>
<keyword evidence="2" id="KW-1185">Reference proteome</keyword>
<dbReference type="AlphaFoldDB" id="A0AAD6ZV99"/>
<name>A0AAD6ZV99_9AGAR</name>
<evidence type="ECO:0000313" key="2">
    <source>
        <dbReference type="Proteomes" id="UP001218218"/>
    </source>
</evidence>
<dbReference type="Proteomes" id="UP001218218">
    <property type="component" value="Unassembled WGS sequence"/>
</dbReference>